<dbReference type="AlphaFoldDB" id="A0A2U2HNV3"/>
<protein>
    <submittedName>
        <fullName evidence="6">Helicase</fullName>
    </submittedName>
</protein>
<feature type="domain" description="SWIM-type" evidence="3">
    <location>
        <begin position="55"/>
        <end position="89"/>
    </location>
</feature>
<keyword evidence="7" id="KW-1185">Reference proteome</keyword>
<dbReference type="PROSITE" id="PS51194">
    <property type="entry name" value="HELICASE_CTER"/>
    <property type="match status" value="1"/>
</dbReference>
<evidence type="ECO:0000259" key="5">
    <source>
        <dbReference type="PROSITE" id="PS51194"/>
    </source>
</evidence>
<dbReference type="InterPro" id="IPR014001">
    <property type="entry name" value="Helicase_ATP-bd"/>
</dbReference>
<gene>
    <name evidence="6" type="ORF">C7C56_008170</name>
</gene>
<accession>A0A2U2HNV3</accession>
<keyword evidence="6" id="KW-0347">Helicase</keyword>
<dbReference type="Gene3D" id="3.40.50.300">
    <property type="entry name" value="P-loop containing nucleotide triphosphate hydrolases"/>
    <property type="match status" value="1"/>
</dbReference>
<keyword evidence="2" id="KW-0863">Zinc-finger</keyword>
<keyword evidence="6" id="KW-0067">ATP-binding</keyword>
<keyword evidence="2" id="KW-0479">Metal-binding</keyword>
<dbReference type="InterPro" id="IPR038718">
    <property type="entry name" value="SNF2-like_sf"/>
</dbReference>
<dbReference type="Gene3D" id="3.40.50.10810">
    <property type="entry name" value="Tandem AAA-ATPase domain"/>
    <property type="match status" value="1"/>
</dbReference>
<keyword evidence="6" id="KW-0547">Nucleotide-binding</keyword>
<dbReference type="CDD" id="cd18793">
    <property type="entry name" value="SF2_C_SNF"/>
    <property type="match status" value="1"/>
</dbReference>
<dbReference type="InterPro" id="IPR007527">
    <property type="entry name" value="Znf_SWIM"/>
</dbReference>
<keyword evidence="1" id="KW-0378">Hydrolase</keyword>
<dbReference type="Pfam" id="PF00271">
    <property type="entry name" value="Helicase_C"/>
    <property type="match status" value="1"/>
</dbReference>
<dbReference type="OrthoDB" id="9760715at2"/>
<dbReference type="GO" id="GO:0004386">
    <property type="term" value="F:helicase activity"/>
    <property type="evidence" value="ECO:0007669"/>
    <property type="project" value="UniProtKB-KW"/>
</dbReference>
<sequence length="1106" mass="120415">MNFTLDDILDNFDNGTYRRGRDYAQHGMVRALARKDARITSKVNGSGGSAYTQSIAVLMRPDGVVFNGDCSCPMDYNCKHVVAALLVWLEKAPAGPVARRDDAQLAPALTMWLRQVQVALEDSKLQPVPKSTGSHRLLCVLLRDLATGRVEICLCKARVAAGGRIVSATVYNDSYALVYSAPAFVGPPEQFVVRLFTAMNGSSFGGAVTEVRHKAGALLLRAALELDCLGMADSKADIRTGQIRLLKPGPARQGRLGWAGSPAQPDALRLCWRLDDDSSADCVLATEPPMYIQNGLLGELALDAFEAAVPIQKLQALVTSSPQLPARDVAAFSFQMAQHGLGSVVPLPPPVEQRTRGDIKPRPILLLGSIERSAGDGGGTVWDDYALVAFDYDGERVANDPSRQLGRWSARGFENILRDEALESAARAQLAALGFRAPSAAAAARAPQGIVQLPHANDWLRFARDDLPLLAARGWDVQQEPSFRFDVSEVDDWYADVEQGGDNGSPWFELELGIVVNGARHPLLPVLLQLIRGAPREFDRAVLDAHADTDQLIAHLPGGVNVALPWGRIKPILHTLGELYFNEKIGDTLRLPELDAARLAELEAGAQLRWMGGERLREIGHKLRSFGGVQAVAAPAGLQASLRPYQSEGLSWMQFLREFGLAGILADDMGLGKTIQTLAHILTEKEAGRLTAPALVVAPTSLMGNWQAEAARFAPGLRVLLLHGADRAARFGQIGQSDLVLTTFALLPRDEEQLRAQQFHLLILDESQYIKNSRSKAAQTAVLLNARHRLCLTGTPLQNHLGELWAQFHFLLPGLLGDEKAFNADFRKPIEKLGDAARNAFLVRRIKPFLLRRTKDAVATELPAKTEMVREVELAGAQRDLYETVRVAMDKKVRDAIASKGVARSQIVILDALLKLRQVCCDPRLVKLAGEGARGAPSAKLAELMEMVAALLDEGRKIIVFSQFTSMLALIEAELRERAISYALLTGETKDRSGQVDAFQRGAVPVFLISLKAGGVGLNLTAANTVIHYDPWWNPAVENQATDRAWRIGQDKPVFVYKLIAKGTLEEKIQELQRKKAELADAVLAGGTAQDLALTQADLQAILAPL</sequence>
<dbReference type="CDD" id="cd18012">
    <property type="entry name" value="DEXQc_arch_SWI2_SNF2"/>
    <property type="match status" value="1"/>
</dbReference>
<dbReference type="InterPro" id="IPR000330">
    <property type="entry name" value="SNF2_N"/>
</dbReference>
<feature type="domain" description="Helicase C-terminal" evidence="5">
    <location>
        <begin position="943"/>
        <end position="1100"/>
    </location>
</feature>
<dbReference type="SUPFAM" id="SSF52540">
    <property type="entry name" value="P-loop containing nucleoside triphosphate hydrolases"/>
    <property type="match status" value="2"/>
</dbReference>
<reference evidence="6 7" key="1">
    <citation type="submission" date="2018-04" db="EMBL/GenBank/DDBJ databases">
        <title>Massilia violaceinigra sp. nov., a novel purple-pigmented bacterium isolated from Tianshan glacier, Xinjiang, China.</title>
        <authorList>
            <person name="Wang H."/>
        </authorList>
    </citation>
    <scope>NUCLEOTIDE SEQUENCE [LARGE SCALE GENOMIC DNA]</scope>
    <source>
        <strain evidence="6 7">B448-2</strain>
    </source>
</reference>
<name>A0A2U2HNV3_9BURK</name>
<dbReference type="GO" id="GO:0005524">
    <property type="term" value="F:ATP binding"/>
    <property type="evidence" value="ECO:0007669"/>
    <property type="project" value="InterPro"/>
</dbReference>
<evidence type="ECO:0000256" key="2">
    <source>
        <dbReference type="PROSITE-ProRule" id="PRU00325"/>
    </source>
</evidence>
<dbReference type="PROSITE" id="PS51192">
    <property type="entry name" value="HELICASE_ATP_BIND_1"/>
    <property type="match status" value="1"/>
</dbReference>
<dbReference type="GO" id="GO:0016787">
    <property type="term" value="F:hydrolase activity"/>
    <property type="evidence" value="ECO:0007669"/>
    <property type="project" value="UniProtKB-KW"/>
</dbReference>
<dbReference type="InterPro" id="IPR049730">
    <property type="entry name" value="SNF2/RAD54-like_C"/>
</dbReference>
<evidence type="ECO:0000313" key="6">
    <source>
        <dbReference type="EMBL" id="PWF49095.1"/>
    </source>
</evidence>
<feature type="domain" description="Helicase ATP-binding" evidence="4">
    <location>
        <begin position="654"/>
        <end position="814"/>
    </location>
</feature>
<evidence type="ECO:0000313" key="7">
    <source>
        <dbReference type="Proteomes" id="UP000241421"/>
    </source>
</evidence>
<dbReference type="GO" id="GO:0008270">
    <property type="term" value="F:zinc ion binding"/>
    <property type="evidence" value="ECO:0007669"/>
    <property type="project" value="UniProtKB-KW"/>
</dbReference>
<dbReference type="Pfam" id="PF04434">
    <property type="entry name" value="SWIM"/>
    <property type="match status" value="1"/>
</dbReference>
<dbReference type="RefSeq" id="WP_106756946.1">
    <property type="nucleotide sequence ID" value="NZ_PXWF02000114.1"/>
</dbReference>
<dbReference type="InterPro" id="IPR027417">
    <property type="entry name" value="P-loop_NTPase"/>
</dbReference>
<proteinExistence type="predicted"/>
<evidence type="ECO:0000256" key="1">
    <source>
        <dbReference type="ARBA" id="ARBA00022801"/>
    </source>
</evidence>
<dbReference type="PANTHER" id="PTHR10799">
    <property type="entry name" value="SNF2/RAD54 HELICASE FAMILY"/>
    <property type="match status" value="1"/>
</dbReference>
<organism evidence="6 7">
    <name type="scientific">Massilia glaciei</name>
    <dbReference type="NCBI Taxonomy" id="1524097"/>
    <lineage>
        <taxon>Bacteria</taxon>
        <taxon>Pseudomonadati</taxon>
        <taxon>Pseudomonadota</taxon>
        <taxon>Betaproteobacteria</taxon>
        <taxon>Burkholderiales</taxon>
        <taxon>Oxalobacteraceae</taxon>
        <taxon>Telluria group</taxon>
        <taxon>Massilia</taxon>
    </lineage>
</organism>
<comment type="caution">
    <text evidence="6">The sequence shown here is derived from an EMBL/GenBank/DDBJ whole genome shotgun (WGS) entry which is preliminary data.</text>
</comment>
<dbReference type="SMART" id="SM00490">
    <property type="entry name" value="HELICc"/>
    <property type="match status" value="1"/>
</dbReference>
<evidence type="ECO:0000259" key="4">
    <source>
        <dbReference type="PROSITE" id="PS51192"/>
    </source>
</evidence>
<dbReference type="PROSITE" id="PS50966">
    <property type="entry name" value="ZF_SWIM"/>
    <property type="match status" value="1"/>
</dbReference>
<dbReference type="Pfam" id="PF00176">
    <property type="entry name" value="SNF2-rel_dom"/>
    <property type="match status" value="1"/>
</dbReference>
<dbReference type="Proteomes" id="UP000241421">
    <property type="component" value="Unassembled WGS sequence"/>
</dbReference>
<dbReference type="EMBL" id="PXWF02000114">
    <property type="protein sequence ID" value="PWF49095.1"/>
    <property type="molecule type" value="Genomic_DNA"/>
</dbReference>
<dbReference type="InterPro" id="IPR001650">
    <property type="entry name" value="Helicase_C-like"/>
</dbReference>
<dbReference type="SMART" id="SM00487">
    <property type="entry name" value="DEXDc"/>
    <property type="match status" value="1"/>
</dbReference>
<evidence type="ECO:0000259" key="3">
    <source>
        <dbReference type="PROSITE" id="PS50966"/>
    </source>
</evidence>
<keyword evidence="2" id="KW-0862">Zinc</keyword>